<dbReference type="EC" id="5.6.2.4" evidence="9"/>
<evidence type="ECO:0000256" key="4">
    <source>
        <dbReference type="ARBA" id="ARBA00022806"/>
    </source>
</evidence>
<gene>
    <name evidence="15" type="ORF">FH972_021058</name>
</gene>
<evidence type="ECO:0000313" key="15">
    <source>
        <dbReference type="EMBL" id="KAB8336749.1"/>
    </source>
</evidence>
<evidence type="ECO:0000256" key="6">
    <source>
        <dbReference type="ARBA" id="ARBA00023125"/>
    </source>
</evidence>
<dbReference type="GO" id="GO:0003677">
    <property type="term" value="F:DNA binding"/>
    <property type="evidence" value="ECO:0007669"/>
    <property type="project" value="UniProtKB-KW"/>
</dbReference>
<dbReference type="PROSITE" id="PS51198">
    <property type="entry name" value="UVRD_HELICASE_ATP_BIND"/>
    <property type="match status" value="1"/>
</dbReference>
<organism evidence="15 16">
    <name type="scientific">Carpinus fangiana</name>
    <dbReference type="NCBI Taxonomy" id="176857"/>
    <lineage>
        <taxon>Eukaryota</taxon>
        <taxon>Viridiplantae</taxon>
        <taxon>Streptophyta</taxon>
        <taxon>Embryophyta</taxon>
        <taxon>Tracheophyta</taxon>
        <taxon>Spermatophyta</taxon>
        <taxon>Magnoliopsida</taxon>
        <taxon>eudicotyledons</taxon>
        <taxon>Gunneridae</taxon>
        <taxon>Pentapetalae</taxon>
        <taxon>rosids</taxon>
        <taxon>fabids</taxon>
        <taxon>Fagales</taxon>
        <taxon>Betulaceae</taxon>
        <taxon>Carpinus</taxon>
    </lineage>
</organism>
<evidence type="ECO:0000256" key="3">
    <source>
        <dbReference type="ARBA" id="ARBA00022801"/>
    </source>
</evidence>
<protein>
    <recommendedName>
        <fullName evidence="9">DNA 3'-5' helicase</fullName>
        <ecNumber evidence="9">5.6.2.4</ecNumber>
    </recommendedName>
</protein>
<evidence type="ECO:0000256" key="10">
    <source>
        <dbReference type="ARBA" id="ARBA00048988"/>
    </source>
</evidence>
<feature type="domain" description="UvrD-like helicase ATP-binding" evidence="13">
    <location>
        <begin position="9"/>
        <end position="293"/>
    </location>
</feature>
<dbReference type="CDD" id="cd17932">
    <property type="entry name" value="DEXQc_UvrD"/>
    <property type="match status" value="1"/>
</dbReference>
<dbReference type="OrthoDB" id="2112at2759"/>
<feature type="binding site" evidence="11">
    <location>
        <begin position="30"/>
        <end position="37"/>
    </location>
    <ligand>
        <name>ATP</name>
        <dbReference type="ChEBI" id="CHEBI:30616"/>
    </ligand>
</feature>
<dbReference type="PANTHER" id="PTHR11070:SF2">
    <property type="entry name" value="ATP-DEPENDENT DNA HELICASE SRS2"/>
    <property type="match status" value="1"/>
</dbReference>
<evidence type="ECO:0000313" key="16">
    <source>
        <dbReference type="Proteomes" id="UP000327013"/>
    </source>
</evidence>
<dbReference type="CDD" id="cd18807">
    <property type="entry name" value="SF1_C_UvrD"/>
    <property type="match status" value="1"/>
</dbReference>
<dbReference type="GO" id="GO:0016787">
    <property type="term" value="F:hydrolase activity"/>
    <property type="evidence" value="ECO:0007669"/>
    <property type="project" value="UniProtKB-UniRule"/>
</dbReference>
<sequence>MDSVASMLEGLNAAQKAAVTSQSSVVQVLAPPGSGKTKTLTARVAYLISHLGMHPGNIIVCTFTVKAAREMRERLTALLGSETVNKLLLGTFHSISRRFLVTYGRHIQLNEKFGIADTSDSKSIVTRIIKRLGLTIDPKTARNRISTFKSKGTTAEQYAEETASKVQKRANAETVLRNQEIVAVYSGYEEHLRVSNLLDYDDLLVKCRELLRSHPSCVDHIQAVLIDEFQDTNHIQFDLMRRFSSARKVVTTVGDPDQSIYGWRSADVTNLKKMKENFPDLHVVNLEENYRSSGAILLAAQEIIEQDQSRPAKSLMPTHALGLSPVLRKLPRASKEAQWIVCELKRTIALTAGLLNWDDYAILLRSAALSRLIEKELGNHGIPYRMVGGHRFFDRYEVRLLLDYLRVIDLPGHTDALARVLNTPARQIGDGTMKVLLDEAASRQVSLWVIVRGIAQDSIKLTPKPKRSEDGKTKMVEQISKQAKRGLETFFNIIHTSRVKLDETSDDSLVQFIEWVVKKIGLLKHLKEKCTEEEELQGRWANVEELIANAEEAVTKEYEDERIPSHEEQDPPEPVDGSVPRSRVETLRKFLGNVALSTEAEQKEDGASTGHVTISTIHAAKGLEWPFVFIPAVYDGSIPHSRAEDNDEERRLLYVAMTRAQAMLYLSYPDKNSQQGATTLSHFLSSRNITQHFSIAGPTVKTEDVHEMSLILRRECPNVKSIAAAQERTRPREDKKFLKYSYNGEDMEYTDDDSEAESKKRKWNSTEGFVPPGKRTQMKGFDTVKALMDQGELSTANTTLPTSFTSAKTLARSADLPPLSVPHGAREIAPVRTMLQASSSSTSKPASQQQSSIMGYFGKKADTTAASTSNLVLQPLSHNSLCPHPGREMTEASASPASSFASFKHADDPSCPKQPAPAAIGLSRNALAATHGPGFKPPTIANHSTRLPLDTSEANQMAESRVTKLKPARTLHSLTTTTTPLGYPMNAVGRSYGAKMSMNGWQNRTHK</sequence>
<dbReference type="GO" id="GO:0005524">
    <property type="term" value="F:ATP binding"/>
    <property type="evidence" value="ECO:0007669"/>
    <property type="project" value="UniProtKB-UniRule"/>
</dbReference>
<keyword evidence="2 11" id="KW-0547">Nucleotide-binding</keyword>
<evidence type="ECO:0000256" key="5">
    <source>
        <dbReference type="ARBA" id="ARBA00022840"/>
    </source>
</evidence>
<dbReference type="EMBL" id="VIBQ01000009">
    <property type="protein sequence ID" value="KAB8336749.1"/>
    <property type="molecule type" value="Genomic_DNA"/>
</dbReference>
<keyword evidence="4 11" id="KW-0347">Helicase</keyword>
<feature type="region of interest" description="Disordered" evidence="12">
    <location>
        <begin position="749"/>
        <end position="777"/>
    </location>
</feature>
<dbReference type="AlphaFoldDB" id="A0A5N6KNT5"/>
<evidence type="ECO:0000256" key="1">
    <source>
        <dbReference type="ARBA" id="ARBA00009922"/>
    </source>
</evidence>
<dbReference type="InterPro" id="IPR013986">
    <property type="entry name" value="DExx_box_DNA_helicase_dom_sf"/>
</dbReference>
<comment type="similarity">
    <text evidence="1">Belongs to the helicase family. UvrD subfamily.</text>
</comment>
<dbReference type="GO" id="GO:0005634">
    <property type="term" value="C:nucleus"/>
    <property type="evidence" value="ECO:0007669"/>
    <property type="project" value="TreeGrafter"/>
</dbReference>
<reference evidence="15 16" key="1">
    <citation type="submission" date="2019-06" db="EMBL/GenBank/DDBJ databases">
        <title>A chromosomal-level reference genome of Carpinus fangiana (Coryloideae, Betulaceae).</title>
        <authorList>
            <person name="Yang X."/>
            <person name="Wang Z."/>
            <person name="Zhang L."/>
            <person name="Hao G."/>
            <person name="Liu J."/>
            <person name="Yang Y."/>
        </authorList>
    </citation>
    <scope>NUCLEOTIDE SEQUENCE [LARGE SCALE GENOMIC DNA]</scope>
    <source>
        <strain evidence="15">Cfa_2016G</strain>
        <tissue evidence="15">Leaf</tissue>
    </source>
</reference>
<dbReference type="GO" id="GO:0043138">
    <property type="term" value="F:3'-5' DNA helicase activity"/>
    <property type="evidence" value="ECO:0007669"/>
    <property type="project" value="UniProtKB-EC"/>
</dbReference>
<dbReference type="Gene3D" id="3.40.50.300">
    <property type="entry name" value="P-loop containing nucleotide triphosphate hydrolases"/>
    <property type="match status" value="2"/>
</dbReference>
<keyword evidence="3 11" id="KW-0378">Hydrolase</keyword>
<feature type="domain" description="UvrD-like helicase C-terminal" evidence="14">
    <location>
        <begin position="294"/>
        <end position="622"/>
    </location>
</feature>
<dbReference type="InterPro" id="IPR000212">
    <property type="entry name" value="DNA_helicase_UvrD/REP"/>
</dbReference>
<dbReference type="SUPFAM" id="SSF52540">
    <property type="entry name" value="P-loop containing nucleoside triphosphate hydrolases"/>
    <property type="match status" value="1"/>
</dbReference>
<keyword evidence="6" id="KW-0238">DNA-binding</keyword>
<feature type="region of interest" description="Disordered" evidence="12">
    <location>
        <begin position="557"/>
        <end position="580"/>
    </location>
</feature>
<proteinExistence type="inferred from homology"/>
<evidence type="ECO:0000259" key="14">
    <source>
        <dbReference type="PROSITE" id="PS51217"/>
    </source>
</evidence>
<dbReference type="PANTHER" id="PTHR11070">
    <property type="entry name" value="UVRD / RECB / PCRA DNA HELICASE FAMILY MEMBER"/>
    <property type="match status" value="1"/>
</dbReference>
<dbReference type="GO" id="GO:0000725">
    <property type="term" value="P:recombinational repair"/>
    <property type="evidence" value="ECO:0007669"/>
    <property type="project" value="TreeGrafter"/>
</dbReference>
<evidence type="ECO:0000256" key="8">
    <source>
        <dbReference type="ARBA" id="ARBA00034617"/>
    </source>
</evidence>
<evidence type="ECO:0000256" key="7">
    <source>
        <dbReference type="ARBA" id="ARBA00023235"/>
    </source>
</evidence>
<keyword evidence="7" id="KW-0413">Isomerase</keyword>
<comment type="caution">
    <text evidence="15">The sequence shown here is derived from an EMBL/GenBank/DDBJ whole genome shotgun (WGS) entry which is preliminary data.</text>
</comment>
<feature type="compositionally biased region" description="Basic and acidic residues" evidence="12">
    <location>
        <begin position="557"/>
        <end position="569"/>
    </location>
</feature>
<dbReference type="PROSITE" id="PS51217">
    <property type="entry name" value="UVRD_HELICASE_CTER"/>
    <property type="match status" value="1"/>
</dbReference>
<dbReference type="InterPro" id="IPR014016">
    <property type="entry name" value="UvrD-like_ATP-bd"/>
</dbReference>
<comment type="catalytic activity">
    <reaction evidence="10">
        <text>ATP + H2O = ADP + phosphate + H(+)</text>
        <dbReference type="Rhea" id="RHEA:13065"/>
        <dbReference type="ChEBI" id="CHEBI:15377"/>
        <dbReference type="ChEBI" id="CHEBI:15378"/>
        <dbReference type="ChEBI" id="CHEBI:30616"/>
        <dbReference type="ChEBI" id="CHEBI:43474"/>
        <dbReference type="ChEBI" id="CHEBI:456216"/>
        <dbReference type="EC" id="5.6.2.4"/>
    </reaction>
</comment>
<evidence type="ECO:0000256" key="2">
    <source>
        <dbReference type="ARBA" id="ARBA00022741"/>
    </source>
</evidence>
<dbReference type="InterPro" id="IPR014017">
    <property type="entry name" value="DNA_helicase_UvrD-like_C"/>
</dbReference>
<comment type="catalytic activity">
    <reaction evidence="8">
        <text>Couples ATP hydrolysis with the unwinding of duplex DNA by translocating in the 3'-5' direction.</text>
        <dbReference type="EC" id="5.6.2.4"/>
    </reaction>
</comment>
<evidence type="ECO:0000259" key="13">
    <source>
        <dbReference type="PROSITE" id="PS51198"/>
    </source>
</evidence>
<dbReference type="Gene3D" id="1.10.10.160">
    <property type="match status" value="1"/>
</dbReference>
<dbReference type="Gene3D" id="1.10.486.10">
    <property type="entry name" value="PCRA, domain 4"/>
    <property type="match status" value="1"/>
</dbReference>
<keyword evidence="16" id="KW-1185">Reference proteome</keyword>
<evidence type="ECO:0000256" key="12">
    <source>
        <dbReference type="SAM" id="MobiDB-lite"/>
    </source>
</evidence>
<accession>A0A5N6KNT5</accession>
<evidence type="ECO:0000256" key="9">
    <source>
        <dbReference type="ARBA" id="ARBA00034808"/>
    </source>
</evidence>
<dbReference type="Proteomes" id="UP000327013">
    <property type="component" value="Unassembled WGS sequence"/>
</dbReference>
<evidence type="ECO:0000256" key="11">
    <source>
        <dbReference type="PROSITE-ProRule" id="PRU00560"/>
    </source>
</evidence>
<keyword evidence="5 11" id="KW-0067">ATP-binding</keyword>
<dbReference type="Pfam" id="PF00580">
    <property type="entry name" value="UvrD-helicase"/>
    <property type="match status" value="1"/>
</dbReference>
<dbReference type="Pfam" id="PF13361">
    <property type="entry name" value="UvrD_C"/>
    <property type="match status" value="1"/>
</dbReference>
<name>A0A5N6KNT5_9ROSI</name>
<dbReference type="InterPro" id="IPR027417">
    <property type="entry name" value="P-loop_NTPase"/>
</dbReference>